<feature type="signal peptide" evidence="2">
    <location>
        <begin position="1"/>
        <end position="22"/>
    </location>
</feature>
<dbReference type="PANTHER" id="PTHR43037:SF1">
    <property type="entry name" value="BLL1128 PROTEIN"/>
    <property type="match status" value="1"/>
</dbReference>
<proteinExistence type="predicted"/>
<dbReference type="InterPro" id="IPR050955">
    <property type="entry name" value="Plant_Biomass_Hydrol_Est"/>
</dbReference>
<dbReference type="PANTHER" id="PTHR43037">
    <property type="entry name" value="UNNAMED PRODUCT-RELATED"/>
    <property type="match status" value="1"/>
</dbReference>
<dbReference type="EMBL" id="CP039908">
    <property type="protein sequence ID" value="QCM03092.1"/>
    <property type="molecule type" value="Genomic_DNA"/>
</dbReference>
<protein>
    <submittedName>
        <fullName evidence="4">Phospholipase</fullName>
    </submittedName>
</protein>
<name>A0AAE6EMP9_AGRTU</name>
<dbReference type="Gene3D" id="3.40.50.1820">
    <property type="entry name" value="alpha/beta hydrolase"/>
    <property type="match status" value="1"/>
</dbReference>
<dbReference type="AlphaFoldDB" id="A0AAE6EMP9"/>
<sequence>MKNLKFCLIAVAALATATFASAEQKAVKSDVNIASDINYLLYTPKDYAGSDKTYPLVVWLHGGDQGGSDVEKLRTSGLPKMIEEGRDFPFLVFSPQNPSEELLYPIERVAATLQSVVADHRVDRSRIYLIGYSRGGFGAWSMAEQFPGTFAAVVPIAGGGIRHYLNRTNEKTAFWAFHGANDEVIPLSDTVVLVQRLQELKRNVRLTVFEETNHQAVEAKVLKDEAMWTWLLEQKLAEVKAPSSP</sequence>
<organism evidence="4 5">
    <name type="scientific">Agrobacterium tumefaciens</name>
    <dbReference type="NCBI Taxonomy" id="358"/>
    <lineage>
        <taxon>Bacteria</taxon>
        <taxon>Pseudomonadati</taxon>
        <taxon>Pseudomonadota</taxon>
        <taxon>Alphaproteobacteria</taxon>
        <taxon>Hyphomicrobiales</taxon>
        <taxon>Rhizobiaceae</taxon>
        <taxon>Rhizobium/Agrobacterium group</taxon>
        <taxon>Agrobacterium</taxon>
        <taxon>Agrobacterium tumefaciens complex</taxon>
    </lineage>
</organism>
<feature type="domain" description="Dienelactone hydrolase" evidence="3">
    <location>
        <begin position="108"/>
        <end position="214"/>
    </location>
</feature>
<evidence type="ECO:0000313" key="4">
    <source>
        <dbReference type="EMBL" id="QCM03092.1"/>
    </source>
</evidence>
<dbReference type="Pfam" id="PF01738">
    <property type="entry name" value="DLH"/>
    <property type="match status" value="1"/>
</dbReference>
<keyword evidence="1 2" id="KW-0732">Signal</keyword>
<dbReference type="RefSeq" id="WP_137087848.1">
    <property type="nucleotide sequence ID" value="NZ_CP039908.1"/>
</dbReference>
<dbReference type="Proteomes" id="UP000298646">
    <property type="component" value="Chromosome linear"/>
</dbReference>
<evidence type="ECO:0000313" key="5">
    <source>
        <dbReference type="Proteomes" id="UP000298646"/>
    </source>
</evidence>
<dbReference type="InterPro" id="IPR002925">
    <property type="entry name" value="Dienelactn_hydro"/>
</dbReference>
<evidence type="ECO:0000259" key="3">
    <source>
        <dbReference type="Pfam" id="PF01738"/>
    </source>
</evidence>
<feature type="chain" id="PRO_5042106722" evidence="2">
    <location>
        <begin position="23"/>
        <end position="245"/>
    </location>
</feature>
<dbReference type="GO" id="GO:0016787">
    <property type="term" value="F:hydrolase activity"/>
    <property type="evidence" value="ECO:0007669"/>
    <property type="project" value="InterPro"/>
</dbReference>
<evidence type="ECO:0000256" key="2">
    <source>
        <dbReference type="SAM" id="SignalP"/>
    </source>
</evidence>
<gene>
    <name evidence="4" type="ORF">CFBP6624_23485</name>
</gene>
<dbReference type="SUPFAM" id="SSF53474">
    <property type="entry name" value="alpha/beta-Hydrolases"/>
    <property type="match status" value="1"/>
</dbReference>
<dbReference type="InterPro" id="IPR029058">
    <property type="entry name" value="AB_hydrolase_fold"/>
</dbReference>
<evidence type="ECO:0000256" key="1">
    <source>
        <dbReference type="ARBA" id="ARBA00022729"/>
    </source>
</evidence>
<reference evidence="4 5" key="1">
    <citation type="submission" date="2019-04" db="EMBL/GenBank/DDBJ databases">
        <title>Complete genome sequence of Agrobacterium tumefaciens CFBP6624.</title>
        <authorList>
            <person name="Haryono M."/>
            <person name="Lin Y.-C."/>
            <person name="Lai E.-M."/>
            <person name="Kuo C.-H."/>
        </authorList>
    </citation>
    <scope>NUCLEOTIDE SEQUENCE [LARGE SCALE GENOMIC DNA]</scope>
    <source>
        <strain evidence="4 5">CFBP6624</strain>
    </source>
</reference>
<accession>A0AAE6EMP9</accession>